<sequence>MYIRKAKIEDASLLLEMMTQFNREESIELSAEVIQNTIAASFSNPNHVQTFLAFENKNVVGYIHVCFSFSFEHQGLEASIDEIFIINDYRRLGLASVIISDIENILISKGIVIIRADVSDDKPWLDDFYKRLAFSRHIIDHTINGYNKSIGRASAKGSTTSHLLIIKRQQIIRRRTRGQPTIFNGLLPAAPVNYDVGRVKNKAASQDLKTE</sequence>
<dbReference type="EMBL" id="CP059265">
    <property type="protein sequence ID" value="QLQ31471.1"/>
    <property type="molecule type" value="Genomic_DNA"/>
</dbReference>
<organism evidence="2 3">
    <name type="scientific">Candidatus Thiothrix singaporensis</name>
    <dbReference type="NCBI Taxonomy" id="2799669"/>
    <lineage>
        <taxon>Bacteria</taxon>
        <taxon>Pseudomonadati</taxon>
        <taxon>Pseudomonadota</taxon>
        <taxon>Gammaproteobacteria</taxon>
        <taxon>Thiotrichales</taxon>
        <taxon>Thiotrichaceae</taxon>
        <taxon>Thiothrix</taxon>
    </lineage>
</organism>
<name>A0A7L6AQT0_9GAMM</name>
<accession>A0A7L6AQT0</accession>
<dbReference type="GO" id="GO:0016747">
    <property type="term" value="F:acyltransferase activity, transferring groups other than amino-acyl groups"/>
    <property type="evidence" value="ECO:0007669"/>
    <property type="project" value="InterPro"/>
</dbReference>
<dbReference type="AlphaFoldDB" id="A0A7L6AQT0"/>
<dbReference type="Gene3D" id="3.40.630.30">
    <property type="match status" value="1"/>
</dbReference>
<dbReference type="CDD" id="cd04301">
    <property type="entry name" value="NAT_SF"/>
    <property type="match status" value="1"/>
</dbReference>
<dbReference type="Proteomes" id="UP000510621">
    <property type="component" value="Chromosome"/>
</dbReference>
<feature type="domain" description="N-acetyltransferase" evidence="1">
    <location>
        <begin position="1"/>
        <end position="170"/>
    </location>
</feature>
<keyword evidence="3" id="KW-1185">Reference proteome</keyword>
<proteinExistence type="predicted"/>
<dbReference type="PROSITE" id="PS51186">
    <property type="entry name" value="GNAT"/>
    <property type="match status" value="1"/>
</dbReference>
<protein>
    <submittedName>
        <fullName evidence="2">GNAT family N-acetyltransferase</fullName>
    </submittedName>
</protein>
<gene>
    <name evidence="2" type="ORF">HZT40_07525</name>
</gene>
<dbReference type="InterPro" id="IPR000182">
    <property type="entry name" value="GNAT_dom"/>
</dbReference>
<dbReference type="InterPro" id="IPR016181">
    <property type="entry name" value="Acyl_CoA_acyltransferase"/>
</dbReference>
<dbReference type="KEGG" id="this:HZT40_07525"/>
<dbReference type="SUPFAM" id="SSF55729">
    <property type="entry name" value="Acyl-CoA N-acyltransferases (Nat)"/>
    <property type="match status" value="1"/>
</dbReference>
<reference evidence="2" key="1">
    <citation type="submission" date="2020-06" db="EMBL/GenBank/DDBJ databases">
        <title>Analysis procedures for assessing recovery of high quality, complete, closed genomes from Nanopore long read metagenome sequencing.</title>
        <authorList>
            <person name="Bessarab I."/>
            <person name="Arumugam K."/>
            <person name="Haryono M."/>
            <person name="Liu X."/>
            <person name="Roy S."/>
            <person name="Zuniga-Montanez R.E."/>
            <person name="Qiu G."/>
            <person name="Drautz-Moses D.I."/>
            <person name="Law Y.Y."/>
            <person name="Wuertz S."/>
            <person name="Lauro F.M."/>
            <person name="Huson D.H."/>
            <person name="Williams R.B."/>
        </authorList>
    </citation>
    <scope>NUCLEOTIDE SEQUENCE [LARGE SCALE GENOMIC DNA]</scope>
    <source>
        <strain evidence="2">SSD2</strain>
    </source>
</reference>
<dbReference type="Pfam" id="PF00583">
    <property type="entry name" value="Acetyltransf_1"/>
    <property type="match status" value="1"/>
</dbReference>
<evidence type="ECO:0000313" key="2">
    <source>
        <dbReference type="EMBL" id="QLQ31471.1"/>
    </source>
</evidence>
<evidence type="ECO:0000259" key="1">
    <source>
        <dbReference type="PROSITE" id="PS51186"/>
    </source>
</evidence>
<evidence type="ECO:0000313" key="3">
    <source>
        <dbReference type="Proteomes" id="UP000510621"/>
    </source>
</evidence>